<sequence length="252" mass="27697">MKTTNHSRFTSGNLNSLSFNKIVGSVEPQRNPTNPSLALSFVKANQPTLLLYNLICLVGKLLTFTAFSATLALLPWQVSSLAQNRTSCNFYGCYPVGGGCNQFGCWRTPTGSCNPYGCTEYGTCTPYGCPSSPTTGYPPNSTGFCPNTYTGSVLVEFVARGDDWGNVWINGREVFQPRTFDRRKTVYLCPGAHRIIITGITKLEVWASGYLDIGRTNIVRIAFSKYGGVQVSGDPYAWLADDSNDPFDVWER</sequence>
<proteinExistence type="predicted"/>
<comment type="caution">
    <text evidence="2">The sequence shown here is derived from an EMBL/GenBank/DDBJ whole genome shotgun (WGS) entry which is preliminary data.</text>
</comment>
<dbReference type="AlphaFoldDB" id="A0A926VEC1"/>
<keyword evidence="1" id="KW-0472">Membrane</keyword>
<gene>
    <name evidence="2" type="ORF">H6G03_09930</name>
</gene>
<dbReference type="RefSeq" id="WP_190464190.1">
    <property type="nucleotide sequence ID" value="NZ_JACJPW010000020.1"/>
</dbReference>
<keyword evidence="1" id="KW-0812">Transmembrane</keyword>
<dbReference type="EMBL" id="JACJPW010000020">
    <property type="protein sequence ID" value="MBD2181422.1"/>
    <property type="molecule type" value="Genomic_DNA"/>
</dbReference>
<evidence type="ECO:0000313" key="2">
    <source>
        <dbReference type="EMBL" id="MBD2181422.1"/>
    </source>
</evidence>
<reference evidence="2" key="1">
    <citation type="journal article" date="2015" name="ISME J.">
        <title>Draft Genome Sequence of Streptomyces incarnatus NRRL8089, which Produces the Nucleoside Antibiotic Sinefungin.</title>
        <authorList>
            <person name="Oshima K."/>
            <person name="Hattori M."/>
            <person name="Shimizu H."/>
            <person name="Fukuda K."/>
            <person name="Nemoto M."/>
            <person name="Inagaki K."/>
            <person name="Tamura T."/>
        </authorList>
    </citation>
    <scope>NUCLEOTIDE SEQUENCE</scope>
    <source>
        <strain evidence="2">FACHB-1375</strain>
    </source>
</reference>
<organism evidence="2 3">
    <name type="scientific">Aerosakkonema funiforme FACHB-1375</name>
    <dbReference type="NCBI Taxonomy" id="2949571"/>
    <lineage>
        <taxon>Bacteria</taxon>
        <taxon>Bacillati</taxon>
        <taxon>Cyanobacteriota</taxon>
        <taxon>Cyanophyceae</taxon>
        <taxon>Oscillatoriophycideae</taxon>
        <taxon>Aerosakkonematales</taxon>
        <taxon>Aerosakkonemataceae</taxon>
        <taxon>Aerosakkonema</taxon>
    </lineage>
</organism>
<name>A0A926VEC1_9CYAN</name>
<reference evidence="2" key="2">
    <citation type="submission" date="2020-08" db="EMBL/GenBank/DDBJ databases">
        <authorList>
            <person name="Chen M."/>
            <person name="Teng W."/>
            <person name="Zhao L."/>
            <person name="Hu C."/>
            <person name="Zhou Y."/>
            <person name="Han B."/>
            <person name="Song L."/>
            <person name="Shu W."/>
        </authorList>
    </citation>
    <scope>NUCLEOTIDE SEQUENCE</scope>
    <source>
        <strain evidence="2">FACHB-1375</strain>
    </source>
</reference>
<dbReference type="Proteomes" id="UP000641646">
    <property type="component" value="Unassembled WGS sequence"/>
</dbReference>
<accession>A0A926VEC1</accession>
<keyword evidence="3" id="KW-1185">Reference proteome</keyword>
<evidence type="ECO:0000256" key="1">
    <source>
        <dbReference type="SAM" id="Phobius"/>
    </source>
</evidence>
<protein>
    <submittedName>
        <fullName evidence="2">Uncharacterized protein</fullName>
    </submittedName>
</protein>
<feature type="transmembrane region" description="Helical" evidence="1">
    <location>
        <begin position="49"/>
        <end position="76"/>
    </location>
</feature>
<evidence type="ECO:0000313" key="3">
    <source>
        <dbReference type="Proteomes" id="UP000641646"/>
    </source>
</evidence>
<keyword evidence="1" id="KW-1133">Transmembrane helix</keyword>